<comment type="caution">
    <text evidence="2">The sequence shown here is derived from an EMBL/GenBank/DDBJ whole genome shotgun (WGS) entry which is preliminary data.</text>
</comment>
<dbReference type="NCBIfam" id="TIGR00762">
    <property type="entry name" value="DegV"/>
    <property type="match status" value="1"/>
</dbReference>
<dbReference type="InterPro" id="IPR050270">
    <property type="entry name" value="DegV_domain_contain"/>
</dbReference>
<organism evidence="2 3">
    <name type="scientific">Peptostreptococcus canis</name>
    <dbReference type="NCBI Taxonomy" id="1159213"/>
    <lineage>
        <taxon>Bacteria</taxon>
        <taxon>Bacillati</taxon>
        <taxon>Bacillota</taxon>
        <taxon>Clostridia</taxon>
        <taxon>Peptostreptococcales</taxon>
        <taxon>Peptostreptococcaceae</taxon>
        <taxon>Peptostreptococcus</taxon>
    </lineage>
</organism>
<dbReference type="SUPFAM" id="SSF82549">
    <property type="entry name" value="DAK1/DegV-like"/>
    <property type="match status" value="1"/>
</dbReference>
<gene>
    <name evidence="2" type="ORF">HLB29_03395</name>
</gene>
<dbReference type="Pfam" id="PF02645">
    <property type="entry name" value="DegV"/>
    <property type="match status" value="1"/>
</dbReference>
<evidence type="ECO:0000256" key="1">
    <source>
        <dbReference type="ARBA" id="ARBA00023121"/>
    </source>
</evidence>
<dbReference type="PANTHER" id="PTHR33434:SF2">
    <property type="entry name" value="FATTY ACID-BINDING PROTEIN TM_1468"/>
    <property type="match status" value="1"/>
</dbReference>
<dbReference type="PROSITE" id="PS51482">
    <property type="entry name" value="DEGV"/>
    <property type="match status" value="1"/>
</dbReference>
<dbReference type="EMBL" id="JABGBW010000002">
    <property type="protein sequence ID" value="MBC2575723.1"/>
    <property type="molecule type" value="Genomic_DNA"/>
</dbReference>
<keyword evidence="1" id="KW-0446">Lipid-binding</keyword>
<evidence type="ECO:0000313" key="3">
    <source>
        <dbReference type="Proteomes" id="UP000713904"/>
    </source>
</evidence>
<evidence type="ECO:0000313" key="2">
    <source>
        <dbReference type="EMBL" id="MBC2575723.1"/>
    </source>
</evidence>
<protein>
    <submittedName>
        <fullName evidence="2">DegV family protein</fullName>
    </submittedName>
</protein>
<dbReference type="Proteomes" id="UP000713904">
    <property type="component" value="Unassembled WGS sequence"/>
</dbReference>
<name>A0ABR6TKG2_9FIRM</name>
<dbReference type="InterPro" id="IPR003797">
    <property type="entry name" value="DegV"/>
</dbReference>
<dbReference type="InterPro" id="IPR043168">
    <property type="entry name" value="DegV_C"/>
</dbReference>
<dbReference type="RefSeq" id="WP_185623751.1">
    <property type="nucleotide sequence ID" value="NZ_JABGBW010000002.1"/>
</dbReference>
<dbReference type="Gene3D" id="3.30.1180.10">
    <property type="match status" value="1"/>
</dbReference>
<dbReference type="Gene3D" id="3.40.50.10170">
    <property type="match status" value="1"/>
</dbReference>
<dbReference type="PANTHER" id="PTHR33434">
    <property type="entry name" value="DEGV DOMAIN-CONTAINING PROTEIN DR_1986-RELATED"/>
    <property type="match status" value="1"/>
</dbReference>
<sequence>MTIKIIIDSSSEFSQKEAKELGIYCLPLTIAFGEEIFHDNIDITNEEFYNKLSQCEELPKTSQVTPYQYGEVYREIIAQGDIPFVISLSSKVSGTYNSAVIASKEFDEKIYILDTLSGSIGAKIFIQYALELLKKYDNPEVLYEKLLEKRDKIRIYYLLDTLEYIYKGGRISKFSAIAGALLSVKPIVTLVNGEVELVGKARGFKKASSILTDTITKLKIDKDLPYMLTYSGNDSSVLDDYKEKNPIIFDDINIKQIPVVNMGSTIGTHMGPGTIGISFFVE</sequence>
<accession>A0ABR6TKG2</accession>
<proteinExistence type="predicted"/>
<keyword evidence="3" id="KW-1185">Reference proteome</keyword>
<reference evidence="2 3" key="1">
    <citation type="submission" date="2020-05" db="EMBL/GenBank/DDBJ databases">
        <title>Draft genome of xy-202 and genomic insight in genome of the genus Peptostreptococcus.</title>
        <authorList>
            <person name="Zhang Z."/>
        </authorList>
    </citation>
    <scope>NUCLEOTIDE SEQUENCE [LARGE SCALE GENOMIC DNA]</scope>
    <source>
        <strain evidence="2 3">DSM 27025</strain>
    </source>
</reference>